<dbReference type="Proteomes" id="UP000027730">
    <property type="component" value="Unassembled WGS sequence"/>
</dbReference>
<gene>
    <name evidence="2" type="ORF">M436DRAFT_64516</name>
</gene>
<evidence type="ECO:0000313" key="2">
    <source>
        <dbReference type="EMBL" id="KEQ72518.1"/>
    </source>
</evidence>
<dbReference type="HOGENOM" id="CLU_435439_0_0_1"/>
<dbReference type="AlphaFoldDB" id="A0A074WHK5"/>
<feature type="region of interest" description="Disordered" evidence="1">
    <location>
        <begin position="595"/>
        <end position="628"/>
    </location>
</feature>
<accession>A0A074WHK5</accession>
<feature type="compositionally biased region" description="Basic residues" evidence="1">
    <location>
        <begin position="614"/>
        <end position="628"/>
    </location>
</feature>
<organism evidence="2 3">
    <name type="scientific">Aureobasidium namibiae CBS 147.97</name>
    <dbReference type="NCBI Taxonomy" id="1043004"/>
    <lineage>
        <taxon>Eukaryota</taxon>
        <taxon>Fungi</taxon>
        <taxon>Dikarya</taxon>
        <taxon>Ascomycota</taxon>
        <taxon>Pezizomycotina</taxon>
        <taxon>Dothideomycetes</taxon>
        <taxon>Dothideomycetidae</taxon>
        <taxon>Dothideales</taxon>
        <taxon>Saccotheciaceae</taxon>
        <taxon>Aureobasidium</taxon>
    </lineage>
</organism>
<dbReference type="RefSeq" id="XP_013426719.1">
    <property type="nucleotide sequence ID" value="XM_013571265.1"/>
</dbReference>
<proteinExistence type="predicted"/>
<dbReference type="EMBL" id="KL584711">
    <property type="protein sequence ID" value="KEQ72518.1"/>
    <property type="molecule type" value="Genomic_DNA"/>
</dbReference>
<name>A0A074WHK5_9PEZI</name>
<evidence type="ECO:0000256" key="1">
    <source>
        <dbReference type="SAM" id="MobiDB-lite"/>
    </source>
</evidence>
<reference evidence="2 3" key="1">
    <citation type="journal article" date="2014" name="BMC Genomics">
        <title>Genome sequencing of four Aureobasidium pullulans varieties: biotechnological potential, stress tolerance, and description of new species.</title>
        <authorList>
            <person name="Gostin Ar C."/>
            <person name="Ohm R.A."/>
            <person name="Kogej T."/>
            <person name="Sonjak S."/>
            <person name="Turk M."/>
            <person name="Zajc J."/>
            <person name="Zalar P."/>
            <person name="Grube M."/>
            <person name="Sun H."/>
            <person name="Han J."/>
            <person name="Sharma A."/>
            <person name="Chiniquy J."/>
            <person name="Ngan C.Y."/>
            <person name="Lipzen A."/>
            <person name="Barry K."/>
            <person name="Grigoriev I.V."/>
            <person name="Gunde-Cimerman N."/>
        </authorList>
    </citation>
    <scope>NUCLEOTIDE SEQUENCE [LARGE SCALE GENOMIC DNA]</scope>
    <source>
        <strain evidence="2 3">CBS 147.97</strain>
    </source>
</reference>
<protein>
    <submittedName>
        <fullName evidence="2">Uncharacterized protein</fullName>
    </submittedName>
</protein>
<keyword evidence="3" id="KW-1185">Reference proteome</keyword>
<dbReference type="GeneID" id="25413710"/>
<dbReference type="OrthoDB" id="5295996at2759"/>
<sequence>MLLVYEVYPGCSRCLRLLCRSVTRRLVLLRLAGLTIDATQEHETRIYERGAECREYLGAPSRELLACWGPSPATSTHMLLPDTDVCLVKSQQLLRYRTRKFAKADREAEASRTVDARVPLTWRSGSIFLARRELLPAGSGLLSPDQIVLSFKNRGSSILKTTPSWSIRDITAPAGRYIFDGRGPIVQKRRTTYKRSPVLIMCLCLPFVRILNDFVDGFEDYRELFERQSDDRHLSAHHDQTHLFGQYSYCTGHDADPRLMSSNIREDETRGSLFWLVTPGESQISKPASNAKEQPIKNDRVLRTKLKQASKNVPKYLFRMWDARSGGSPKLNTTSAITPLAFASSRGHKSVYDMTLTELFQNVDCHLAGDDNVRTEGRQCDSVHVAIIDTEELAKTNTAFHVPALGKIIHTIDEYEEEYLVHGVIEGEFYKAVSYRKLCDLGLLKQLPTLNRDGVDPFNTLNIRAFPGDEVNYTIDELRLLRKIALPYGEYFSLPMAIVLFCCKKRPGYWSKISTTDLETIIKVLGGWNEIPLDWASSRSLFSKNIYPANWDANKQVQNLMHALFSHCYGKGARGNEARYAAKIKAGDEDDITGAMASMSVGGDHDADEASASRKNKKMLRKPAQKRV</sequence>
<dbReference type="STRING" id="1043004.A0A074WHK5"/>
<evidence type="ECO:0000313" key="3">
    <source>
        <dbReference type="Proteomes" id="UP000027730"/>
    </source>
</evidence>